<feature type="transmembrane region" description="Helical" evidence="1">
    <location>
        <begin position="44"/>
        <end position="66"/>
    </location>
</feature>
<protein>
    <submittedName>
        <fullName evidence="2">Uncharacterized protein</fullName>
    </submittedName>
</protein>
<reference evidence="2" key="2">
    <citation type="journal article" date="2015" name="Data Brief">
        <title>Shoot transcriptome of the giant reed, Arundo donax.</title>
        <authorList>
            <person name="Barrero R.A."/>
            <person name="Guerrero F.D."/>
            <person name="Moolhuijzen P."/>
            <person name="Goolsby J.A."/>
            <person name="Tidwell J."/>
            <person name="Bellgard S.E."/>
            <person name="Bellgard M.I."/>
        </authorList>
    </citation>
    <scope>NUCLEOTIDE SEQUENCE</scope>
    <source>
        <tissue evidence="2">Shoot tissue taken approximately 20 cm above the soil surface</tissue>
    </source>
</reference>
<evidence type="ECO:0000313" key="2">
    <source>
        <dbReference type="EMBL" id="JAE11300.1"/>
    </source>
</evidence>
<organism evidence="2">
    <name type="scientific">Arundo donax</name>
    <name type="common">Giant reed</name>
    <name type="synonym">Donax arundinaceus</name>
    <dbReference type="NCBI Taxonomy" id="35708"/>
    <lineage>
        <taxon>Eukaryota</taxon>
        <taxon>Viridiplantae</taxon>
        <taxon>Streptophyta</taxon>
        <taxon>Embryophyta</taxon>
        <taxon>Tracheophyta</taxon>
        <taxon>Spermatophyta</taxon>
        <taxon>Magnoliopsida</taxon>
        <taxon>Liliopsida</taxon>
        <taxon>Poales</taxon>
        <taxon>Poaceae</taxon>
        <taxon>PACMAD clade</taxon>
        <taxon>Arundinoideae</taxon>
        <taxon>Arundineae</taxon>
        <taxon>Arundo</taxon>
    </lineage>
</organism>
<keyword evidence="1" id="KW-0812">Transmembrane</keyword>
<keyword evidence="1" id="KW-0472">Membrane</keyword>
<name>A0A0A9FE35_ARUDO</name>
<sequence length="78" mass="9098">MVDKMLRSDLLHMQYESHLNSIRPVCIQLPAVKVVKIRMQCHHFFMLHAAVITYNICSLCLFDSFLSDRIKLVLPDPL</sequence>
<proteinExistence type="predicted"/>
<evidence type="ECO:0000256" key="1">
    <source>
        <dbReference type="SAM" id="Phobius"/>
    </source>
</evidence>
<accession>A0A0A9FE35</accession>
<dbReference type="AlphaFoldDB" id="A0A0A9FE35"/>
<keyword evidence="1" id="KW-1133">Transmembrane helix</keyword>
<reference evidence="2" key="1">
    <citation type="submission" date="2014-09" db="EMBL/GenBank/DDBJ databases">
        <authorList>
            <person name="Magalhaes I.L.F."/>
            <person name="Oliveira U."/>
            <person name="Santos F.R."/>
            <person name="Vidigal T.H.D.A."/>
            <person name="Brescovit A.D."/>
            <person name="Santos A.J."/>
        </authorList>
    </citation>
    <scope>NUCLEOTIDE SEQUENCE</scope>
    <source>
        <tissue evidence="2">Shoot tissue taken approximately 20 cm above the soil surface</tissue>
    </source>
</reference>
<dbReference type="EMBL" id="GBRH01186596">
    <property type="protein sequence ID" value="JAE11300.1"/>
    <property type="molecule type" value="Transcribed_RNA"/>
</dbReference>